<comment type="subcellular location">
    <subcellularLocation>
        <location evidence="1">Secreted</location>
        <location evidence="1">Cell wall</location>
    </subcellularLocation>
</comment>
<comment type="similarity">
    <text evidence="2 9">Belongs to the glycosyl hydrolase 28 family.</text>
</comment>
<dbReference type="EMBL" id="JAUESC010000004">
    <property type="protein sequence ID" value="KAK0595365.1"/>
    <property type="molecule type" value="Genomic_DNA"/>
</dbReference>
<keyword evidence="7" id="KW-0961">Cell wall biogenesis/degradation</keyword>
<dbReference type="FunFam" id="2.160.20.10:FF:000111">
    <property type="entry name" value="Pectin lyase-like superfamily protein"/>
    <property type="match status" value="1"/>
</dbReference>
<accession>A0AA39SU69</accession>
<organism evidence="11 12">
    <name type="scientific">Acer saccharum</name>
    <name type="common">Sugar maple</name>
    <dbReference type="NCBI Taxonomy" id="4024"/>
    <lineage>
        <taxon>Eukaryota</taxon>
        <taxon>Viridiplantae</taxon>
        <taxon>Streptophyta</taxon>
        <taxon>Embryophyta</taxon>
        <taxon>Tracheophyta</taxon>
        <taxon>Spermatophyta</taxon>
        <taxon>Magnoliopsida</taxon>
        <taxon>eudicotyledons</taxon>
        <taxon>Gunneridae</taxon>
        <taxon>Pentapetalae</taxon>
        <taxon>rosids</taxon>
        <taxon>malvids</taxon>
        <taxon>Sapindales</taxon>
        <taxon>Sapindaceae</taxon>
        <taxon>Hippocastanoideae</taxon>
        <taxon>Acereae</taxon>
        <taxon>Acer</taxon>
    </lineage>
</organism>
<evidence type="ECO:0000256" key="7">
    <source>
        <dbReference type="ARBA" id="ARBA00023316"/>
    </source>
</evidence>
<gene>
    <name evidence="11" type="ORF">LWI29_005938</name>
</gene>
<protein>
    <recommendedName>
        <fullName evidence="13">Polygalacturonase</fullName>
    </recommendedName>
</protein>
<feature type="active site" evidence="8">
    <location>
        <position position="584"/>
    </location>
</feature>
<keyword evidence="12" id="KW-1185">Reference proteome</keyword>
<dbReference type="InterPro" id="IPR012334">
    <property type="entry name" value="Pectin_lyas_fold"/>
</dbReference>
<dbReference type="PROSITE" id="PS00502">
    <property type="entry name" value="POLYGALACTURONASE"/>
    <property type="match status" value="2"/>
</dbReference>
<evidence type="ECO:0000256" key="1">
    <source>
        <dbReference type="ARBA" id="ARBA00004191"/>
    </source>
</evidence>
<evidence type="ECO:0000256" key="5">
    <source>
        <dbReference type="ARBA" id="ARBA00022801"/>
    </source>
</evidence>
<evidence type="ECO:0000256" key="9">
    <source>
        <dbReference type="RuleBase" id="RU361169"/>
    </source>
</evidence>
<dbReference type="PANTHER" id="PTHR31375">
    <property type="match status" value="1"/>
</dbReference>
<proteinExistence type="inferred from homology"/>
<sequence length="739" mass="80018">MAQQRHIFPIISVIFISLVSCYICLPDHGPPYNNNYLDQEGAAYGFDSPAYPSYLSTIDDKFKLSFEKLGLTSPDDTVTTVSVDDFGAKGDGTSDDTQAFMKAWKRACNSSPEAVMVVPEEKTYHVKPIRFSGPCKANNLTVQIYGTIEASDDRLDYKKDRSLWLVFDNVDNLMVQGGGSGTINGNGNIWWKHSCKIHKSLALTFNENKNLIVGNLNIQNAQQMHVSFQKCTNVLASNLTITAPEHSPNTDGIHVTNTKHIYITSSTIGTGDDCISIVSGSQNVQVEDITCGPGHGISIGSLGAGHSKATVSGVTVNGAKLSGTTNGVRIKTWQGGSGYARNIKFQNIEMSNVTNPIIVDQRYCDQDKPCKEQGPPYNNNYLDQEGAAYGFDSPAYPSYLSTIGDHDKFKFSFEKLGLTSSDDTVTTVTVEDFGAKGDGTSDDTQAFMKAWKQACHSSPGAVMVVPEEKTYRVRPIRFSGPCKAKNLTVQALTFYENKNLIVENLNIQDAQQMHVSFKKCTYVLASNLTITAPEHSPNTDGIHVTNTKHIYITNSTIGTGDDCISIVSGSQNVLFEDITCGPGHGISIGSLGAGHSKATVSGVTVNGAKLNGTANGVRIKTWQGGSGYARNINFQNIEMTNVTNPIIVDQNYCDQHKPCKEKSSAVQVKNVVYQNIKGTSASKVAVTFNCSKNYPCQGIVLENINLQAEESGESVEGSCNNVQETEIGVVTPSCYIITN</sequence>
<comment type="caution">
    <text evidence="11">The sequence shown here is derived from an EMBL/GenBank/DDBJ whole genome shotgun (WGS) entry which is preliminary data.</text>
</comment>
<evidence type="ECO:0008006" key="13">
    <source>
        <dbReference type="Google" id="ProtNLM"/>
    </source>
</evidence>
<dbReference type="SMART" id="SM00710">
    <property type="entry name" value="PbH1"/>
    <property type="match status" value="11"/>
</dbReference>
<dbReference type="GO" id="GO:0004650">
    <property type="term" value="F:polygalacturonase activity"/>
    <property type="evidence" value="ECO:0007669"/>
    <property type="project" value="InterPro"/>
</dbReference>
<reference evidence="11" key="1">
    <citation type="journal article" date="2022" name="Plant J.">
        <title>Strategies of tolerance reflected in two North American maple genomes.</title>
        <authorList>
            <person name="McEvoy S.L."/>
            <person name="Sezen U.U."/>
            <person name="Trouern-Trend A."/>
            <person name="McMahon S.M."/>
            <person name="Schaberg P.G."/>
            <person name="Yang J."/>
            <person name="Wegrzyn J.L."/>
            <person name="Swenson N.G."/>
        </authorList>
    </citation>
    <scope>NUCLEOTIDE SEQUENCE</scope>
    <source>
        <strain evidence="11">NS2018</strain>
    </source>
</reference>
<dbReference type="Gene3D" id="2.160.20.10">
    <property type="entry name" value="Single-stranded right-handed beta-helix, Pectin lyase-like"/>
    <property type="match status" value="3"/>
</dbReference>
<evidence type="ECO:0000256" key="3">
    <source>
        <dbReference type="ARBA" id="ARBA00022512"/>
    </source>
</evidence>
<dbReference type="PROSITE" id="PS51257">
    <property type="entry name" value="PROKAR_LIPOPROTEIN"/>
    <property type="match status" value="1"/>
</dbReference>
<keyword evidence="3" id="KW-0134">Cell wall</keyword>
<feature type="transmembrane region" description="Helical" evidence="10">
    <location>
        <begin position="7"/>
        <end position="25"/>
    </location>
</feature>
<dbReference type="Proteomes" id="UP001168877">
    <property type="component" value="Unassembled WGS sequence"/>
</dbReference>
<evidence type="ECO:0000313" key="11">
    <source>
        <dbReference type="EMBL" id="KAK0595365.1"/>
    </source>
</evidence>
<dbReference type="InterPro" id="IPR006626">
    <property type="entry name" value="PbH1"/>
</dbReference>
<evidence type="ECO:0000256" key="8">
    <source>
        <dbReference type="PROSITE-ProRule" id="PRU10052"/>
    </source>
</evidence>
<feature type="active site" evidence="8">
    <location>
        <position position="295"/>
    </location>
</feature>
<keyword evidence="10" id="KW-0812">Transmembrane</keyword>
<reference evidence="11" key="2">
    <citation type="submission" date="2023-06" db="EMBL/GenBank/DDBJ databases">
        <authorList>
            <person name="Swenson N.G."/>
            <person name="Wegrzyn J.L."/>
            <person name="Mcevoy S.L."/>
        </authorList>
    </citation>
    <scope>NUCLEOTIDE SEQUENCE</scope>
    <source>
        <strain evidence="11">NS2018</strain>
        <tissue evidence="11">Leaf</tissue>
    </source>
</reference>
<evidence type="ECO:0000256" key="10">
    <source>
        <dbReference type="SAM" id="Phobius"/>
    </source>
</evidence>
<evidence type="ECO:0000256" key="6">
    <source>
        <dbReference type="ARBA" id="ARBA00023295"/>
    </source>
</evidence>
<dbReference type="SUPFAM" id="SSF51126">
    <property type="entry name" value="Pectin lyase-like"/>
    <property type="match status" value="2"/>
</dbReference>
<evidence type="ECO:0000256" key="2">
    <source>
        <dbReference type="ARBA" id="ARBA00008834"/>
    </source>
</evidence>
<keyword evidence="5 9" id="KW-0378">Hydrolase</keyword>
<name>A0AA39SU69_ACESA</name>
<keyword evidence="6 9" id="KW-0326">Glycosidase</keyword>
<dbReference type="InterPro" id="IPR000743">
    <property type="entry name" value="Glyco_hydro_28"/>
</dbReference>
<evidence type="ECO:0000256" key="4">
    <source>
        <dbReference type="ARBA" id="ARBA00022525"/>
    </source>
</evidence>
<dbReference type="Pfam" id="PF00295">
    <property type="entry name" value="Glyco_hydro_28"/>
    <property type="match status" value="2"/>
</dbReference>
<dbReference type="InterPro" id="IPR011050">
    <property type="entry name" value="Pectin_lyase_fold/virulence"/>
</dbReference>
<keyword evidence="4" id="KW-0964">Secreted</keyword>
<dbReference type="GO" id="GO:0005975">
    <property type="term" value="P:carbohydrate metabolic process"/>
    <property type="evidence" value="ECO:0007669"/>
    <property type="project" value="InterPro"/>
</dbReference>
<dbReference type="AlphaFoldDB" id="A0AA39SU69"/>
<keyword evidence="10" id="KW-0472">Membrane</keyword>
<dbReference type="GO" id="GO:0071555">
    <property type="term" value="P:cell wall organization"/>
    <property type="evidence" value="ECO:0007669"/>
    <property type="project" value="UniProtKB-KW"/>
</dbReference>
<keyword evidence="10" id="KW-1133">Transmembrane helix</keyword>
<evidence type="ECO:0000313" key="12">
    <source>
        <dbReference type="Proteomes" id="UP001168877"/>
    </source>
</evidence>